<evidence type="ECO:0008006" key="3">
    <source>
        <dbReference type="Google" id="ProtNLM"/>
    </source>
</evidence>
<evidence type="ECO:0000313" key="2">
    <source>
        <dbReference type="Proteomes" id="UP001330434"/>
    </source>
</evidence>
<reference evidence="1 2" key="1">
    <citation type="journal article" date="2024" name="Environ. Microbiol.">
        <title>Novel evolutionary insights on the interactions of the Holosporales (Alphaproteobacteria) with eukaryotic hosts from comparative genomics.</title>
        <authorList>
            <person name="Giovannini M."/>
            <person name="Petroni G."/>
            <person name="Castelli M."/>
        </authorList>
    </citation>
    <scope>NUCLEOTIDE SEQUENCE [LARGE SCALE GENOMIC DNA]</scope>
    <source>
        <strain evidence="1 2">US_Bl 15I1</strain>
    </source>
</reference>
<sequence>MSSRSGAFFRENLIKLDSIKKEEKMKKNVSASLKVKTAIEALKGYNEERLHSSLTYKRHLLPYLIHHFCEIRKTTFIQYLPSIFAHNHQVILTLVGAVSLLPYLHTSHHSKKALGSATSTGLAPWFFRAYKYN</sequence>
<organism evidence="1 2">
    <name type="scientific">Candidatus Bealeia paramacronuclearis</name>
    <dbReference type="NCBI Taxonomy" id="1921001"/>
    <lineage>
        <taxon>Bacteria</taxon>
        <taxon>Pseudomonadati</taxon>
        <taxon>Pseudomonadota</taxon>
        <taxon>Alphaproteobacteria</taxon>
        <taxon>Holosporales</taxon>
        <taxon>Holosporaceae</taxon>
        <taxon>Candidatus Bealeia</taxon>
    </lineage>
</organism>
<protein>
    <recommendedName>
        <fullName evidence="3">Integrase catalytic domain-containing protein</fullName>
    </recommendedName>
</protein>
<accession>A0ABZ2C2K8</accession>
<dbReference type="EMBL" id="CP133270">
    <property type="protein sequence ID" value="WVX66472.1"/>
    <property type="molecule type" value="Genomic_DNA"/>
</dbReference>
<gene>
    <name evidence="1" type="ORF">Bealeia1_00650</name>
</gene>
<keyword evidence="2" id="KW-1185">Reference proteome</keyword>
<evidence type="ECO:0000313" key="1">
    <source>
        <dbReference type="EMBL" id="WVX66472.1"/>
    </source>
</evidence>
<proteinExistence type="predicted"/>
<name>A0ABZ2C2K8_9PROT</name>
<dbReference type="Proteomes" id="UP001330434">
    <property type="component" value="Chromosome"/>
</dbReference>